<name>K1Q7S7_MAGGI</name>
<dbReference type="HOGENOM" id="CLU_1333073_0_0_1"/>
<organism evidence="1">
    <name type="scientific">Magallana gigas</name>
    <name type="common">Pacific oyster</name>
    <name type="synonym">Crassostrea gigas</name>
    <dbReference type="NCBI Taxonomy" id="29159"/>
    <lineage>
        <taxon>Eukaryota</taxon>
        <taxon>Metazoa</taxon>
        <taxon>Spiralia</taxon>
        <taxon>Lophotrochozoa</taxon>
        <taxon>Mollusca</taxon>
        <taxon>Bivalvia</taxon>
        <taxon>Autobranchia</taxon>
        <taxon>Pteriomorphia</taxon>
        <taxon>Ostreida</taxon>
        <taxon>Ostreoidea</taxon>
        <taxon>Ostreidae</taxon>
        <taxon>Magallana</taxon>
    </lineage>
</organism>
<accession>K1Q7S7</accession>
<sequence length="208" mass="23602">MKSHSPFLKSHRIADLMKLLDSYDVSRVSAYKSRNAEFKILPPKLTVSLLSFTPQKINPEQLYQQLGSLSAFSITTEDHGNTMETSEAGSSPLKPLLDKPRIISTIHTHYRGIRKWLCGVTCHSDVEVWTCGYDFKIMSLYNLQGKLLKSIQTKSDNSPEDIAVTRSGDLVYTDRQTRTWNTVKSTRVQTLTRVQGWTPRCVCRTSSD</sequence>
<reference evidence="1" key="1">
    <citation type="journal article" date="2012" name="Nature">
        <title>The oyster genome reveals stress adaptation and complexity of shell formation.</title>
        <authorList>
            <person name="Zhang G."/>
            <person name="Fang X."/>
            <person name="Guo X."/>
            <person name="Li L."/>
            <person name="Luo R."/>
            <person name="Xu F."/>
            <person name="Yang P."/>
            <person name="Zhang L."/>
            <person name="Wang X."/>
            <person name="Qi H."/>
            <person name="Xiong Z."/>
            <person name="Que H."/>
            <person name="Xie Y."/>
            <person name="Holland P.W."/>
            <person name="Paps J."/>
            <person name="Zhu Y."/>
            <person name="Wu F."/>
            <person name="Chen Y."/>
            <person name="Wang J."/>
            <person name="Peng C."/>
            <person name="Meng J."/>
            <person name="Yang L."/>
            <person name="Liu J."/>
            <person name="Wen B."/>
            <person name="Zhang N."/>
            <person name="Huang Z."/>
            <person name="Zhu Q."/>
            <person name="Feng Y."/>
            <person name="Mount A."/>
            <person name="Hedgecock D."/>
            <person name="Xu Z."/>
            <person name="Liu Y."/>
            <person name="Domazet-Loso T."/>
            <person name="Du Y."/>
            <person name="Sun X."/>
            <person name="Zhang S."/>
            <person name="Liu B."/>
            <person name="Cheng P."/>
            <person name="Jiang X."/>
            <person name="Li J."/>
            <person name="Fan D."/>
            <person name="Wang W."/>
            <person name="Fu W."/>
            <person name="Wang T."/>
            <person name="Wang B."/>
            <person name="Zhang J."/>
            <person name="Peng Z."/>
            <person name="Li Y."/>
            <person name="Li N."/>
            <person name="Wang J."/>
            <person name="Chen M."/>
            <person name="He Y."/>
            <person name="Tan F."/>
            <person name="Song X."/>
            <person name="Zheng Q."/>
            <person name="Huang R."/>
            <person name="Yang H."/>
            <person name="Du X."/>
            <person name="Chen L."/>
            <person name="Yang M."/>
            <person name="Gaffney P.M."/>
            <person name="Wang S."/>
            <person name="Luo L."/>
            <person name="She Z."/>
            <person name="Ming Y."/>
            <person name="Huang W."/>
            <person name="Zhang S."/>
            <person name="Huang B."/>
            <person name="Zhang Y."/>
            <person name="Qu T."/>
            <person name="Ni P."/>
            <person name="Miao G."/>
            <person name="Wang J."/>
            <person name="Wang Q."/>
            <person name="Steinberg C.E."/>
            <person name="Wang H."/>
            <person name="Li N."/>
            <person name="Qian L."/>
            <person name="Zhang G."/>
            <person name="Li Y."/>
            <person name="Yang H."/>
            <person name="Liu X."/>
            <person name="Wang J."/>
            <person name="Yin Y."/>
            <person name="Wang J."/>
        </authorList>
    </citation>
    <scope>NUCLEOTIDE SEQUENCE [LARGE SCALE GENOMIC DNA]</scope>
    <source>
        <strain evidence="1">05x7-T-G4-1.051#20</strain>
    </source>
</reference>
<proteinExistence type="predicted"/>
<gene>
    <name evidence="1" type="ORF">CGI_10000815</name>
</gene>
<dbReference type="EMBL" id="JH822912">
    <property type="protein sequence ID" value="EKC17446.1"/>
    <property type="molecule type" value="Genomic_DNA"/>
</dbReference>
<dbReference type="AlphaFoldDB" id="K1Q7S7"/>
<evidence type="ECO:0000313" key="1">
    <source>
        <dbReference type="EMBL" id="EKC17446.1"/>
    </source>
</evidence>
<protein>
    <submittedName>
        <fullName evidence="1">Uncharacterized protein</fullName>
    </submittedName>
</protein>
<dbReference type="InParanoid" id="K1Q7S7"/>
<dbReference type="SUPFAM" id="SSF63829">
    <property type="entry name" value="Calcium-dependent phosphotriesterase"/>
    <property type="match status" value="1"/>
</dbReference>